<dbReference type="RefSeq" id="WP_160423876.1">
    <property type="nucleotide sequence ID" value="NZ_WSTA01000028.1"/>
</dbReference>
<sequence length="259" mass="27910">MPIALVTGGTSGIGAAFASALARRGFDLIIVARNPDRLAESAKRIAEVTGRKVQIEVADLGVRSETDRIADLLRTRDEPIDVLVNNAGHGLRTKLADPDVAEHDAAIEVMIRALYVLAAAAVPGMRERGSGSIINVASVAGLLPMGQYAAIKSWAAVFSESLANELHGTGVTVTALMPGWVHTEFHDRADIRKSSIPESLWLDPHDLVEHCLHDVDAGRVMSIPSARYKVIAALVRLLPRSVVRRIARTINRSRSEARV</sequence>
<dbReference type="InterPro" id="IPR036291">
    <property type="entry name" value="NAD(P)-bd_dom_sf"/>
</dbReference>
<comment type="similarity">
    <text evidence="1 3">Belongs to the short-chain dehydrogenases/reductases (SDR) family.</text>
</comment>
<dbReference type="PIRSF" id="PIRSF000126">
    <property type="entry name" value="11-beta-HSD1"/>
    <property type="match status" value="1"/>
</dbReference>
<dbReference type="PANTHER" id="PTHR44196">
    <property type="entry name" value="DEHYDROGENASE/REDUCTASE SDR FAMILY MEMBER 7B"/>
    <property type="match status" value="1"/>
</dbReference>
<comment type="caution">
    <text evidence="4">The sequence shown here is derived from an EMBL/GenBank/DDBJ whole genome shotgun (WGS) entry which is preliminary data.</text>
</comment>
<evidence type="ECO:0000256" key="2">
    <source>
        <dbReference type="ARBA" id="ARBA00023002"/>
    </source>
</evidence>
<evidence type="ECO:0000256" key="1">
    <source>
        <dbReference type="ARBA" id="ARBA00006484"/>
    </source>
</evidence>
<protein>
    <submittedName>
        <fullName evidence="4">SDR family NAD(P)-dependent oxidoreductase</fullName>
    </submittedName>
</protein>
<dbReference type="CDD" id="cd05233">
    <property type="entry name" value="SDR_c"/>
    <property type="match status" value="1"/>
</dbReference>
<evidence type="ECO:0000313" key="4">
    <source>
        <dbReference type="EMBL" id="MWB98494.1"/>
    </source>
</evidence>
<accession>A0A6I4P531</accession>
<dbReference type="Pfam" id="PF00106">
    <property type="entry name" value="adh_short"/>
    <property type="match status" value="1"/>
</dbReference>
<name>A0A6I4P531_9MICO</name>
<dbReference type="GO" id="GO:0016020">
    <property type="term" value="C:membrane"/>
    <property type="evidence" value="ECO:0007669"/>
    <property type="project" value="TreeGrafter"/>
</dbReference>
<dbReference type="GO" id="GO:0016491">
    <property type="term" value="F:oxidoreductase activity"/>
    <property type="evidence" value="ECO:0007669"/>
    <property type="project" value="UniProtKB-KW"/>
</dbReference>
<dbReference type="EMBL" id="WSTA01000028">
    <property type="protein sequence ID" value="MWB98494.1"/>
    <property type="molecule type" value="Genomic_DNA"/>
</dbReference>
<dbReference type="Proteomes" id="UP000438182">
    <property type="component" value="Unassembled WGS sequence"/>
</dbReference>
<dbReference type="PANTHER" id="PTHR44196:SF2">
    <property type="entry name" value="SHORT-CHAIN DEHYDROGENASE-RELATED"/>
    <property type="match status" value="1"/>
</dbReference>
<evidence type="ECO:0000256" key="3">
    <source>
        <dbReference type="RuleBase" id="RU000363"/>
    </source>
</evidence>
<dbReference type="SUPFAM" id="SSF51735">
    <property type="entry name" value="NAD(P)-binding Rossmann-fold domains"/>
    <property type="match status" value="1"/>
</dbReference>
<keyword evidence="2" id="KW-0560">Oxidoreductase</keyword>
<dbReference type="PRINTS" id="PR00081">
    <property type="entry name" value="GDHRDH"/>
</dbReference>
<gene>
    <name evidence="4" type="ORF">GB864_08025</name>
</gene>
<organism evidence="4 5">
    <name type="scientific">Agromyces seonyuensis</name>
    <dbReference type="NCBI Taxonomy" id="2662446"/>
    <lineage>
        <taxon>Bacteria</taxon>
        <taxon>Bacillati</taxon>
        <taxon>Actinomycetota</taxon>
        <taxon>Actinomycetes</taxon>
        <taxon>Micrococcales</taxon>
        <taxon>Microbacteriaceae</taxon>
        <taxon>Agromyces</taxon>
    </lineage>
</organism>
<reference evidence="4 5" key="1">
    <citation type="submission" date="2019-12" db="EMBL/GenBank/DDBJ databases">
        <authorList>
            <person name="Kim Y.S."/>
        </authorList>
    </citation>
    <scope>NUCLEOTIDE SEQUENCE [LARGE SCALE GENOMIC DNA]</scope>
    <source>
        <strain evidence="4 5">MMS17-SY077</strain>
    </source>
</reference>
<dbReference type="AlphaFoldDB" id="A0A6I4P531"/>
<dbReference type="PRINTS" id="PR00080">
    <property type="entry name" value="SDRFAMILY"/>
</dbReference>
<keyword evidence="5" id="KW-1185">Reference proteome</keyword>
<evidence type="ECO:0000313" key="5">
    <source>
        <dbReference type="Proteomes" id="UP000438182"/>
    </source>
</evidence>
<dbReference type="Gene3D" id="3.40.50.720">
    <property type="entry name" value="NAD(P)-binding Rossmann-like Domain"/>
    <property type="match status" value="1"/>
</dbReference>
<proteinExistence type="inferred from homology"/>
<dbReference type="InterPro" id="IPR002347">
    <property type="entry name" value="SDR_fam"/>
</dbReference>